<dbReference type="EMBL" id="ML119190">
    <property type="protein sequence ID" value="RPB07231.1"/>
    <property type="molecule type" value="Genomic_DNA"/>
</dbReference>
<name>A0A3N4KFV7_9PEZI</name>
<dbReference type="OrthoDB" id="3021074at2759"/>
<dbReference type="Proteomes" id="UP000277580">
    <property type="component" value="Unassembled WGS sequence"/>
</dbReference>
<keyword evidence="1" id="KW-1133">Transmembrane helix</keyword>
<accession>A0A3N4KFV7</accession>
<organism evidence="2 3">
    <name type="scientific">Morchella conica CCBAS932</name>
    <dbReference type="NCBI Taxonomy" id="1392247"/>
    <lineage>
        <taxon>Eukaryota</taxon>
        <taxon>Fungi</taxon>
        <taxon>Dikarya</taxon>
        <taxon>Ascomycota</taxon>
        <taxon>Pezizomycotina</taxon>
        <taxon>Pezizomycetes</taxon>
        <taxon>Pezizales</taxon>
        <taxon>Morchellaceae</taxon>
        <taxon>Morchella</taxon>
    </lineage>
</organism>
<keyword evidence="1" id="KW-0812">Transmembrane</keyword>
<feature type="transmembrane region" description="Helical" evidence="1">
    <location>
        <begin position="195"/>
        <end position="214"/>
    </location>
</feature>
<sequence length="269" mass="30294">MSSVCAYPVSGNYGIAPQNLYLSLLLLGTVWHRKAWFAEAMLGGAMVYSSVAAVHALSTIHFDPPPIAELDAIPIYGVIYFALCVSPWVLIRSQNFRREFLGTRAVVFSWMVVIMVGGFAAALNVRFLPRALPDCDPDYTGRLRIGQQTTQTTFPVSMSRFIRLQRYAAVGPLVLVPITIFLSELRRHQKANRNFLRRICESCCGCLMVAMWRVPRGERMDAVGQWGPFVGTAFVVMAAVVVRYGDEMSCRWREVKFIHTRETQYGVEL</sequence>
<evidence type="ECO:0000313" key="3">
    <source>
        <dbReference type="Proteomes" id="UP000277580"/>
    </source>
</evidence>
<dbReference type="InParanoid" id="A0A3N4KFV7"/>
<dbReference type="AlphaFoldDB" id="A0A3N4KFV7"/>
<keyword evidence="3" id="KW-1185">Reference proteome</keyword>
<protein>
    <submittedName>
        <fullName evidence="2">Uncharacterized protein</fullName>
    </submittedName>
</protein>
<reference evidence="2 3" key="1">
    <citation type="journal article" date="2018" name="Nat. Ecol. Evol.">
        <title>Pezizomycetes genomes reveal the molecular basis of ectomycorrhizal truffle lifestyle.</title>
        <authorList>
            <person name="Murat C."/>
            <person name="Payen T."/>
            <person name="Noel B."/>
            <person name="Kuo A."/>
            <person name="Morin E."/>
            <person name="Chen J."/>
            <person name="Kohler A."/>
            <person name="Krizsan K."/>
            <person name="Balestrini R."/>
            <person name="Da Silva C."/>
            <person name="Montanini B."/>
            <person name="Hainaut M."/>
            <person name="Levati E."/>
            <person name="Barry K.W."/>
            <person name="Belfiori B."/>
            <person name="Cichocki N."/>
            <person name="Clum A."/>
            <person name="Dockter R.B."/>
            <person name="Fauchery L."/>
            <person name="Guy J."/>
            <person name="Iotti M."/>
            <person name="Le Tacon F."/>
            <person name="Lindquist E.A."/>
            <person name="Lipzen A."/>
            <person name="Malagnac F."/>
            <person name="Mello A."/>
            <person name="Molinier V."/>
            <person name="Miyauchi S."/>
            <person name="Poulain J."/>
            <person name="Riccioni C."/>
            <person name="Rubini A."/>
            <person name="Sitrit Y."/>
            <person name="Splivallo R."/>
            <person name="Traeger S."/>
            <person name="Wang M."/>
            <person name="Zifcakova L."/>
            <person name="Wipf D."/>
            <person name="Zambonelli A."/>
            <person name="Paolocci F."/>
            <person name="Nowrousian M."/>
            <person name="Ottonello S."/>
            <person name="Baldrian P."/>
            <person name="Spatafora J.W."/>
            <person name="Henrissat B."/>
            <person name="Nagy L.G."/>
            <person name="Aury J.M."/>
            <person name="Wincker P."/>
            <person name="Grigoriev I.V."/>
            <person name="Bonfante P."/>
            <person name="Martin F.M."/>
        </authorList>
    </citation>
    <scope>NUCLEOTIDE SEQUENCE [LARGE SCALE GENOMIC DNA]</scope>
    <source>
        <strain evidence="2 3">CCBAS932</strain>
    </source>
</reference>
<proteinExistence type="predicted"/>
<feature type="transmembrane region" description="Helical" evidence="1">
    <location>
        <begin position="73"/>
        <end position="91"/>
    </location>
</feature>
<feature type="transmembrane region" description="Helical" evidence="1">
    <location>
        <begin position="164"/>
        <end position="183"/>
    </location>
</feature>
<evidence type="ECO:0000256" key="1">
    <source>
        <dbReference type="SAM" id="Phobius"/>
    </source>
</evidence>
<keyword evidence="1" id="KW-0472">Membrane</keyword>
<feature type="transmembrane region" description="Helical" evidence="1">
    <location>
        <begin position="40"/>
        <end position="61"/>
    </location>
</feature>
<feature type="transmembrane region" description="Helical" evidence="1">
    <location>
        <begin position="226"/>
        <end position="244"/>
    </location>
</feature>
<gene>
    <name evidence="2" type="ORF">P167DRAFT_549923</name>
</gene>
<evidence type="ECO:0000313" key="2">
    <source>
        <dbReference type="EMBL" id="RPB07231.1"/>
    </source>
</evidence>
<feature type="transmembrane region" description="Helical" evidence="1">
    <location>
        <begin position="103"/>
        <end position="123"/>
    </location>
</feature>